<name>A0ABU5Q9J2_9BACT</name>
<gene>
    <name evidence="1" type="ORF">VB248_10205</name>
</gene>
<evidence type="ECO:0000313" key="2">
    <source>
        <dbReference type="Proteomes" id="UP001302949"/>
    </source>
</evidence>
<evidence type="ECO:0000313" key="1">
    <source>
        <dbReference type="EMBL" id="MEA5139510.1"/>
    </source>
</evidence>
<proteinExistence type="predicted"/>
<dbReference type="Proteomes" id="UP001302949">
    <property type="component" value="Unassembled WGS sequence"/>
</dbReference>
<accession>A0ABU5Q9J2</accession>
<sequence length="72" mass="8262">MTQIVLEIENENDLVSILAIAQQLNIKHFTLKDSEALTNSEHNHRKAGLAKFKGILNTNNSYYPPKSEFYEQ</sequence>
<dbReference type="EMBL" id="JAYFUM010000010">
    <property type="protein sequence ID" value="MEA5139510.1"/>
    <property type="molecule type" value="Genomic_DNA"/>
</dbReference>
<protein>
    <submittedName>
        <fullName evidence="1">Uncharacterized protein</fullName>
    </submittedName>
</protein>
<organism evidence="1 2">
    <name type="scientific">Arcicella rigui</name>
    <dbReference type="NCBI Taxonomy" id="797020"/>
    <lineage>
        <taxon>Bacteria</taxon>
        <taxon>Pseudomonadati</taxon>
        <taxon>Bacteroidota</taxon>
        <taxon>Cytophagia</taxon>
        <taxon>Cytophagales</taxon>
        <taxon>Flectobacillaceae</taxon>
        <taxon>Arcicella</taxon>
    </lineage>
</organism>
<comment type="caution">
    <text evidence="1">The sequence shown here is derived from an EMBL/GenBank/DDBJ whole genome shotgun (WGS) entry which is preliminary data.</text>
</comment>
<keyword evidence="2" id="KW-1185">Reference proteome</keyword>
<reference evidence="1 2" key="1">
    <citation type="submission" date="2023-12" db="EMBL/GenBank/DDBJ databases">
        <title>Novel species of the genus Arcicella isolated from rivers.</title>
        <authorList>
            <person name="Lu H."/>
        </authorList>
    </citation>
    <scope>NUCLEOTIDE SEQUENCE [LARGE SCALE GENOMIC DNA]</scope>
    <source>
        <strain evidence="1 2">KCTC 23307</strain>
    </source>
</reference>
<dbReference type="RefSeq" id="WP_323296666.1">
    <property type="nucleotide sequence ID" value="NZ_JAYFUM010000010.1"/>
</dbReference>